<evidence type="ECO:0000313" key="2">
    <source>
        <dbReference type="EMBL" id="MBW7455748.1"/>
    </source>
</evidence>
<gene>
    <name evidence="2" type="ORF">K0U00_17110</name>
</gene>
<organism evidence="2 3">
    <name type="scientific">Paenibacillus sepulcri</name>
    <dbReference type="NCBI Taxonomy" id="359917"/>
    <lineage>
        <taxon>Bacteria</taxon>
        <taxon>Bacillati</taxon>
        <taxon>Bacillota</taxon>
        <taxon>Bacilli</taxon>
        <taxon>Bacillales</taxon>
        <taxon>Paenibacillaceae</taxon>
        <taxon>Paenibacillus</taxon>
    </lineage>
</organism>
<evidence type="ECO:0000313" key="3">
    <source>
        <dbReference type="Proteomes" id="UP001519887"/>
    </source>
</evidence>
<comment type="caution">
    <text evidence="2">The sequence shown here is derived from an EMBL/GenBank/DDBJ whole genome shotgun (WGS) entry which is preliminary data.</text>
</comment>
<reference evidence="2 3" key="1">
    <citation type="submission" date="2021-07" db="EMBL/GenBank/DDBJ databases">
        <title>Paenibacillus radiodurans sp. nov., isolated from the southeastern edge of Tengger Desert.</title>
        <authorList>
            <person name="Zhang G."/>
        </authorList>
    </citation>
    <scope>NUCLEOTIDE SEQUENCE [LARGE SCALE GENOMIC DNA]</scope>
    <source>
        <strain evidence="2 3">CCM 7311</strain>
    </source>
</reference>
<feature type="region of interest" description="Disordered" evidence="1">
    <location>
        <begin position="1"/>
        <end position="31"/>
    </location>
</feature>
<evidence type="ECO:0000256" key="1">
    <source>
        <dbReference type="SAM" id="MobiDB-lite"/>
    </source>
</evidence>
<feature type="non-terminal residue" evidence="2">
    <location>
        <position position="1"/>
    </location>
</feature>
<accession>A0ABS7C4B8</accession>
<feature type="compositionally biased region" description="Polar residues" evidence="1">
    <location>
        <begin position="15"/>
        <end position="26"/>
    </location>
</feature>
<sequence length="66" mass="6906">DGAAGSEVNAEAGSQPENGSNATTGQEGYPNRVVVRLGKQADIPVDSMIRVGEVEYELSVLNDTNE</sequence>
<name>A0ABS7C4B8_9BACL</name>
<dbReference type="EMBL" id="JAHZIK010000426">
    <property type="protein sequence ID" value="MBW7455748.1"/>
    <property type="molecule type" value="Genomic_DNA"/>
</dbReference>
<keyword evidence="3" id="KW-1185">Reference proteome</keyword>
<dbReference type="Proteomes" id="UP001519887">
    <property type="component" value="Unassembled WGS sequence"/>
</dbReference>
<proteinExistence type="predicted"/>
<protein>
    <submittedName>
        <fullName evidence="2">Uncharacterized protein</fullName>
    </submittedName>
</protein>